<protein>
    <submittedName>
        <fullName evidence="6">IclR family transcriptional regulator</fullName>
    </submittedName>
</protein>
<dbReference type="InterPro" id="IPR005471">
    <property type="entry name" value="Tscrpt_reg_IclR_N"/>
</dbReference>
<evidence type="ECO:0000256" key="3">
    <source>
        <dbReference type="ARBA" id="ARBA00023163"/>
    </source>
</evidence>
<feature type="domain" description="HTH iclR-type" evidence="4">
    <location>
        <begin position="14"/>
        <end position="74"/>
    </location>
</feature>
<dbReference type="InterPro" id="IPR014757">
    <property type="entry name" value="Tscrpt_reg_IclR_C"/>
</dbReference>
<dbReference type="Pfam" id="PF09339">
    <property type="entry name" value="HTH_IclR"/>
    <property type="match status" value="1"/>
</dbReference>
<organism evidence="6 7">
    <name type="scientific">Archangium gephyra</name>
    <dbReference type="NCBI Taxonomy" id="48"/>
    <lineage>
        <taxon>Bacteria</taxon>
        <taxon>Pseudomonadati</taxon>
        <taxon>Myxococcota</taxon>
        <taxon>Myxococcia</taxon>
        <taxon>Myxococcales</taxon>
        <taxon>Cystobacterineae</taxon>
        <taxon>Archangiaceae</taxon>
        <taxon>Archangium</taxon>
    </lineage>
</organism>
<dbReference type="SMART" id="SM00346">
    <property type="entry name" value="HTH_ICLR"/>
    <property type="match status" value="1"/>
</dbReference>
<dbReference type="EMBL" id="QFQP01000262">
    <property type="protein sequence ID" value="PZR01698.1"/>
    <property type="molecule type" value="Genomic_DNA"/>
</dbReference>
<evidence type="ECO:0000256" key="2">
    <source>
        <dbReference type="ARBA" id="ARBA00023125"/>
    </source>
</evidence>
<keyword evidence="3" id="KW-0804">Transcription</keyword>
<dbReference type="InterPro" id="IPR029016">
    <property type="entry name" value="GAF-like_dom_sf"/>
</dbReference>
<dbReference type="GO" id="GO:0003700">
    <property type="term" value="F:DNA-binding transcription factor activity"/>
    <property type="evidence" value="ECO:0007669"/>
    <property type="project" value="TreeGrafter"/>
</dbReference>
<name>A0A2W5TZL0_9BACT</name>
<feature type="domain" description="IclR-ED" evidence="5">
    <location>
        <begin position="75"/>
        <end position="253"/>
    </location>
</feature>
<dbReference type="GO" id="GO:0003677">
    <property type="term" value="F:DNA binding"/>
    <property type="evidence" value="ECO:0007669"/>
    <property type="project" value="UniProtKB-KW"/>
</dbReference>
<keyword evidence="2" id="KW-0238">DNA-binding</keyword>
<reference evidence="6 7" key="1">
    <citation type="submission" date="2017-08" db="EMBL/GenBank/DDBJ databases">
        <title>Infants hospitalized years apart are colonized by the same room-sourced microbial strains.</title>
        <authorList>
            <person name="Brooks B."/>
            <person name="Olm M.R."/>
            <person name="Firek B.A."/>
            <person name="Baker R."/>
            <person name="Thomas B.C."/>
            <person name="Morowitz M.J."/>
            <person name="Banfield J.F."/>
        </authorList>
    </citation>
    <scope>NUCLEOTIDE SEQUENCE [LARGE SCALE GENOMIC DNA]</scope>
    <source>
        <strain evidence="6">S2_003_000_R2_14</strain>
    </source>
</reference>
<comment type="caution">
    <text evidence="6">The sequence shown here is derived from an EMBL/GenBank/DDBJ whole genome shotgun (WGS) entry which is preliminary data.</text>
</comment>
<keyword evidence="1" id="KW-0805">Transcription regulation</keyword>
<evidence type="ECO:0000313" key="6">
    <source>
        <dbReference type="EMBL" id="PZR01698.1"/>
    </source>
</evidence>
<dbReference type="PANTHER" id="PTHR30136">
    <property type="entry name" value="HELIX-TURN-HELIX TRANSCRIPTIONAL REGULATOR, ICLR FAMILY"/>
    <property type="match status" value="1"/>
</dbReference>
<dbReference type="AlphaFoldDB" id="A0A2W5TZL0"/>
<dbReference type="Gene3D" id="3.30.450.40">
    <property type="match status" value="1"/>
</dbReference>
<evidence type="ECO:0000259" key="5">
    <source>
        <dbReference type="PROSITE" id="PS51078"/>
    </source>
</evidence>
<dbReference type="Gene3D" id="1.10.10.10">
    <property type="entry name" value="Winged helix-like DNA-binding domain superfamily/Winged helix DNA-binding domain"/>
    <property type="match status" value="1"/>
</dbReference>
<proteinExistence type="predicted"/>
<dbReference type="InterPro" id="IPR036390">
    <property type="entry name" value="WH_DNA-bd_sf"/>
</dbReference>
<dbReference type="SUPFAM" id="SSF46785">
    <property type="entry name" value="Winged helix' DNA-binding domain"/>
    <property type="match status" value="1"/>
</dbReference>
<dbReference type="InterPro" id="IPR036388">
    <property type="entry name" value="WH-like_DNA-bd_sf"/>
</dbReference>
<dbReference type="Proteomes" id="UP000249061">
    <property type="component" value="Unassembled WGS sequence"/>
</dbReference>
<evidence type="ECO:0000259" key="4">
    <source>
        <dbReference type="PROSITE" id="PS51077"/>
    </source>
</evidence>
<dbReference type="PROSITE" id="PS51077">
    <property type="entry name" value="HTH_ICLR"/>
    <property type="match status" value="1"/>
</dbReference>
<evidence type="ECO:0000313" key="7">
    <source>
        <dbReference type="Proteomes" id="UP000249061"/>
    </source>
</evidence>
<dbReference type="PANTHER" id="PTHR30136:SF35">
    <property type="entry name" value="HTH-TYPE TRANSCRIPTIONAL REGULATOR RV1719"/>
    <property type="match status" value="1"/>
</dbReference>
<dbReference type="SUPFAM" id="SSF55781">
    <property type="entry name" value="GAF domain-like"/>
    <property type="match status" value="1"/>
</dbReference>
<dbReference type="GO" id="GO:0045892">
    <property type="term" value="P:negative regulation of DNA-templated transcription"/>
    <property type="evidence" value="ECO:0007669"/>
    <property type="project" value="TreeGrafter"/>
</dbReference>
<gene>
    <name evidence="6" type="ORF">DI536_37535</name>
</gene>
<accession>A0A2W5TZL0</accession>
<evidence type="ECO:0000256" key="1">
    <source>
        <dbReference type="ARBA" id="ARBA00023015"/>
    </source>
</evidence>
<dbReference type="InterPro" id="IPR050707">
    <property type="entry name" value="HTH_MetabolicPath_Reg"/>
</dbReference>
<sequence length="255" mass="27082">MVNTALSAVRSGSVQSIDRAMEVLRVLARRPQGATALELAAVTGLDRTTVHRLLRTLSGAAMVEARGSSYVLGPACTLLGAGRLHASRLRDTALPFAVDIQRADVGDRPLVVSITCCALDEVVIVDRIWTPFVPLNIIVGIGWRFPIDESVSGRSMLSTMSDAAIAALIGIERFERLLPRLSVIRAQDGMEFGSDERHAGVSTMAYPFVGTDGIATGAMVVAGIGLAPELHLESPIARHLVRSAQAVSRLLHAAT</sequence>
<dbReference type="PROSITE" id="PS51078">
    <property type="entry name" value="ICLR_ED"/>
    <property type="match status" value="1"/>
</dbReference>